<keyword evidence="2" id="KW-1133">Transmembrane helix</keyword>
<evidence type="ECO:0000313" key="4">
    <source>
        <dbReference type="Proteomes" id="UP000027361"/>
    </source>
</evidence>
<dbReference type="Proteomes" id="UP000027361">
    <property type="component" value="Unassembled WGS sequence"/>
</dbReference>
<evidence type="ECO:0000256" key="2">
    <source>
        <dbReference type="SAM" id="Phobius"/>
    </source>
</evidence>
<keyword evidence="2" id="KW-0472">Membrane</keyword>
<comment type="caution">
    <text evidence="3">The sequence shown here is derived from an EMBL/GenBank/DDBJ whole genome shotgun (WGS) entry which is preliminary data.</text>
</comment>
<organism evidence="3 4">
    <name type="scientific">Tilletiaria anomala (strain ATCC 24038 / CBS 436.72 / UBC 951)</name>
    <dbReference type="NCBI Taxonomy" id="1037660"/>
    <lineage>
        <taxon>Eukaryota</taxon>
        <taxon>Fungi</taxon>
        <taxon>Dikarya</taxon>
        <taxon>Basidiomycota</taxon>
        <taxon>Ustilaginomycotina</taxon>
        <taxon>Exobasidiomycetes</taxon>
        <taxon>Georgefischeriales</taxon>
        <taxon>Tilletiariaceae</taxon>
        <taxon>Tilletiaria</taxon>
    </lineage>
</organism>
<dbReference type="GeneID" id="25263958"/>
<feature type="non-terminal residue" evidence="3">
    <location>
        <position position="113"/>
    </location>
</feature>
<feature type="compositionally biased region" description="Polar residues" evidence="1">
    <location>
        <begin position="55"/>
        <end position="67"/>
    </location>
</feature>
<reference evidence="3 4" key="1">
    <citation type="submission" date="2014-05" db="EMBL/GenBank/DDBJ databases">
        <title>Draft genome sequence of a rare smut relative, Tilletiaria anomala UBC 951.</title>
        <authorList>
            <consortium name="DOE Joint Genome Institute"/>
            <person name="Toome M."/>
            <person name="Kuo A."/>
            <person name="Henrissat B."/>
            <person name="Lipzen A."/>
            <person name="Tritt A."/>
            <person name="Yoshinaga Y."/>
            <person name="Zane M."/>
            <person name="Barry K."/>
            <person name="Grigoriev I.V."/>
            <person name="Spatafora J.W."/>
            <person name="Aimea M.C."/>
        </authorList>
    </citation>
    <scope>NUCLEOTIDE SEQUENCE [LARGE SCALE GENOMIC DNA]</scope>
    <source>
        <strain evidence="3 4">UBC 951</strain>
    </source>
</reference>
<keyword evidence="4" id="KW-1185">Reference proteome</keyword>
<dbReference type="RefSeq" id="XP_013244841.1">
    <property type="nucleotide sequence ID" value="XM_013389387.1"/>
</dbReference>
<accession>A0A066WLW5</accession>
<feature type="compositionally biased region" description="Polar residues" evidence="1">
    <location>
        <begin position="92"/>
        <end position="103"/>
    </location>
</feature>
<keyword evidence="2" id="KW-0812">Transmembrane</keyword>
<name>A0A066WLW5_TILAU</name>
<evidence type="ECO:0000313" key="3">
    <source>
        <dbReference type="EMBL" id="KDN51984.1"/>
    </source>
</evidence>
<evidence type="ECO:0000256" key="1">
    <source>
        <dbReference type="SAM" id="MobiDB-lite"/>
    </source>
</evidence>
<feature type="transmembrane region" description="Helical" evidence="2">
    <location>
        <begin position="14"/>
        <end position="35"/>
    </location>
</feature>
<gene>
    <name evidence="3" type="ORF">K437DRAFT_254726</name>
</gene>
<feature type="region of interest" description="Disordered" evidence="1">
    <location>
        <begin position="55"/>
        <end position="113"/>
    </location>
</feature>
<dbReference type="InParanoid" id="A0A066WLW5"/>
<protein>
    <submittedName>
        <fullName evidence="3">Uncharacterized protein</fullName>
    </submittedName>
</protein>
<dbReference type="AlphaFoldDB" id="A0A066WLW5"/>
<dbReference type="HOGENOM" id="CLU_2139545_0_0_1"/>
<feature type="compositionally biased region" description="Basic and acidic residues" evidence="1">
    <location>
        <begin position="104"/>
        <end position="113"/>
    </location>
</feature>
<sequence length="113" mass="12285">MVETYNLLARDSRLVSTIHALQALSLCLSVCLSIVRYQMSSLCQVNIPLRPVTVESATPSTDSHQNPDSPPGHASKRPTGAQTLPCPKPAMSTWNEKSNSGNIETKEHRGCIL</sequence>
<dbReference type="EMBL" id="JMSN01000015">
    <property type="protein sequence ID" value="KDN51984.1"/>
    <property type="molecule type" value="Genomic_DNA"/>
</dbReference>
<proteinExistence type="predicted"/>